<evidence type="ECO:0000256" key="7">
    <source>
        <dbReference type="ARBA" id="ARBA00022801"/>
    </source>
</evidence>
<dbReference type="RefSeq" id="WP_245809299.1">
    <property type="nucleotide sequence ID" value="NZ_LT828542.1"/>
</dbReference>
<evidence type="ECO:0000256" key="8">
    <source>
        <dbReference type="ARBA" id="ARBA00022884"/>
    </source>
</evidence>
<dbReference type="STRING" id="1246637.MTBBW1_600042"/>
<dbReference type="Gene3D" id="3.30.160.20">
    <property type="match status" value="1"/>
</dbReference>
<reference evidence="13 14" key="1">
    <citation type="submission" date="2017-03" db="EMBL/GenBank/DDBJ databases">
        <authorList>
            <person name="Afonso C.L."/>
            <person name="Miller P.J."/>
            <person name="Scott M.A."/>
            <person name="Spackman E."/>
            <person name="Goraichik I."/>
            <person name="Dimitrov K.M."/>
            <person name="Suarez D.L."/>
            <person name="Swayne D.E."/>
        </authorList>
    </citation>
    <scope>NUCLEOTIDE SEQUENCE [LARGE SCALE GENOMIC DNA]</scope>
    <source>
        <strain evidence="13">PRJEB14757</strain>
    </source>
</reference>
<dbReference type="GO" id="GO:0004525">
    <property type="term" value="F:ribonuclease III activity"/>
    <property type="evidence" value="ECO:0007669"/>
    <property type="project" value="UniProtKB-UniRule"/>
</dbReference>
<dbReference type="GO" id="GO:0008033">
    <property type="term" value="P:tRNA processing"/>
    <property type="evidence" value="ECO:0007669"/>
    <property type="project" value="UniProtKB-KW"/>
</dbReference>
<dbReference type="AlphaFoldDB" id="A0A1W1HIJ6"/>
<dbReference type="HAMAP" id="MF_00104">
    <property type="entry name" value="RNase_III"/>
    <property type="match status" value="1"/>
</dbReference>
<evidence type="ECO:0000256" key="3">
    <source>
        <dbReference type="ARBA" id="ARBA00022552"/>
    </source>
</evidence>
<comment type="subunit">
    <text evidence="9">Homodimer.</text>
</comment>
<dbReference type="InterPro" id="IPR003141">
    <property type="entry name" value="Pol/His_phosphatase_N"/>
</dbReference>
<dbReference type="Gene3D" id="3.20.20.140">
    <property type="entry name" value="Metal-dependent hydrolases"/>
    <property type="match status" value="1"/>
</dbReference>
<dbReference type="Gene3D" id="1.10.1520.10">
    <property type="entry name" value="Ribonuclease III domain"/>
    <property type="match status" value="1"/>
</dbReference>
<feature type="binding site" evidence="9">
    <location>
        <position position="457"/>
    </location>
    <ligand>
        <name>Mg(2+)</name>
        <dbReference type="ChEBI" id="CHEBI:18420"/>
    </ligand>
</feature>
<name>A0A1W1HIJ6_9BACT</name>
<dbReference type="Gene3D" id="1.10.150.650">
    <property type="match status" value="1"/>
</dbReference>
<feature type="active site" evidence="9">
    <location>
        <position position="385"/>
    </location>
</feature>
<feature type="region of interest" description="Disordered" evidence="10">
    <location>
        <begin position="215"/>
        <end position="242"/>
    </location>
</feature>
<dbReference type="InterPro" id="IPR011907">
    <property type="entry name" value="RNase_III"/>
</dbReference>
<dbReference type="GO" id="GO:0005737">
    <property type="term" value="C:cytoplasm"/>
    <property type="evidence" value="ECO:0007669"/>
    <property type="project" value="UniProtKB-SubCell"/>
</dbReference>
<feature type="active site" evidence="9">
    <location>
        <position position="457"/>
    </location>
</feature>
<sequence length="574" mass="63897">MIDLHIHSTASDGSYSPPEILQMAVKSGLTAISITDHDTTDGVREAIEYGIPHQLEFITGVEISAHPPAEYSDMGTLHILGYGFSIYDRNMIKTLRKLKSARLHRNPRIIEKLNDLGFSLSIQEVENICGPGQIGRPHIARAMLKKGYVSTFDEAFDLYLGKDKAAYVDKFRLSAKEAIDLILGAGGLPVLAHPGIIEHYYQEHNDKTLSLNNTFEKRDKPVSQDNKPGKRDSSLPPNNSDLCRQNCLPRIENLISRLSALGLAGIEVHHTDHTAAQTQMFEKIATKKALVMSGGSDFHGDIKPEISMGKGNGSLNIDHELYRNLYISVDRQKQENPATEKLEINLNHTFKSKSLFHNALYHSSYVNEMQNPDIIDNQRLEFLGDAVLGLAVGHILMEKFPDMKEGDLSKLRASLVSEPALASMARKMDLGRFIYLGKGERLSRGGEKNSILADTFEAIIAAIYLETGFKNTYQLVENYFEPQIVQLSLNNETEDYKSMLQEIVQEMGDFTPFYSVSGESGPDHDKTFEVTLKVCGIETRGQGKNKKTAEQSAAAMAIDLLRHDSNTNETAIDK</sequence>
<gene>
    <name evidence="9" type="primary">rnc</name>
    <name evidence="13" type="ORF">MTBBW1_600042</name>
</gene>
<evidence type="ECO:0000259" key="11">
    <source>
        <dbReference type="PROSITE" id="PS50137"/>
    </source>
</evidence>
<dbReference type="InterPro" id="IPR052018">
    <property type="entry name" value="PHP_domain"/>
</dbReference>
<dbReference type="InterPro" id="IPR004013">
    <property type="entry name" value="PHP_dom"/>
</dbReference>
<evidence type="ECO:0000256" key="10">
    <source>
        <dbReference type="SAM" id="MobiDB-lite"/>
    </source>
</evidence>
<dbReference type="GO" id="GO:0006364">
    <property type="term" value="P:rRNA processing"/>
    <property type="evidence" value="ECO:0007669"/>
    <property type="project" value="UniProtKB-UniRule"/>
</dbReference>
<dbReference type="InterPro" id="IPR014720">
    <property type="entry name" value="dsRBD_dom"/>
</dbReference>
<evidence type="ECO:0000256" key="4">
    <source>
        <dbReference type="ARBA" id="ARBA00022664"/>
    </source>
</evidence>
<dbReference type="SUPFAM" id="SSF89550">
    <property type="entry name" value="PHP domain-like"/>
    <property type="match status" value="1"/>
</dbReference>
<keyword evidence="9" id="KW-0460">Magnesium</keyword>
<keyword evidence="9" id="KW-0479">Metal-binding</keyword>
<dbReference type="EC" id="3.1.26.3" evidence="9"/>
<comment type="catalytic activity">
    <reaction evidence="1 9">
        <text>Endonucleolytic cleavage to 5'-phosphomonoester.</text>
        <dbReference type="EC" id="3.1.26.3"/>
    </reaction>
</comment>
<dbReference type="NCBIfam" id="TIGR02191">
    <property type="entry name" value="RNaseIII"/>
    <property type="match status" value="1"/>
</dbReference>
<evidence type="ECO:0000259" key="12">
    <source>
        <dbReference type="PROSITE" id="PS50142"/>
    </source>
</evidence>
<comment type="subcellular location">
    <subcellularLocation>
        <location evidence="9">Cytoplasm</location>
    </subcellularLocation>
</comment>
<feature type="domain" description="RNase III" evidence="12">
    <location>
        <begin position="339"/>
        <end position="468"/>
    </location>
</feature>
<dbReference type="PROSITE" id="PS50142">
    <property type="entry name" value="RNASE_3_2"/>
    <property type="match status" value="1"/>
</dbReference>
<comment type="similarity">
    <text evidence="2">Belongs to the ribonuclease III family.</text>
</comment>
<dbReference type="FunFam" id="1.10.1520.10:FF:000001">
    <property type="entry name" value="Ribonuclease 3"/>
    <property type="match status" value="1"/>
</dbReference>
<evidence type="ECO:0000256" key="5">
    <source>
        <dbReference type="ARBA" id="ARBA00022722"/>
    </source>
</evidence>
<evidence type="ECO:0000313" key="13">
    <source>
        <dbReference type="EMBL" id="SLM32212.1"/>
    </source>
</evidence>
<dbReference type="SUPFAM" id="SSF54768">
    <property type="entry name" value="dsRNA-binding domain-like"/>
    <property type="match status" value="1"/>
</dbReference>
<dbReference type="Pfam" id="PF14622">
    <property type="entry name" value="Ribonucleas_3_3"/>
    <property type="match status" value="1"/>
</dbReference>
<keyword evidence="3 9" id="KW-0698">rRNA processing</keyword>
<keyword evidence="7 9" id="KW-0378">Hydrolase</keyword>
<proteinExistence type="inferred from homology"/>
<dbReference type="InterPro" id="IPR036389">
    <property type="entry name" value="RNase_III_sf"/>
</dbReference>
<evidence type="ECO:0000256" key="9">
    <source>
        <dbReference type="HAMAP-Rule" id="MF_00104"/>
    </source>
</evidence>
<feature type="compositionally biased region" description="Basic and acidic residues" evidence="10">
    <location>
        <begin position="215"/>
        <end position="233"/>
    </location>
</feature>
<keyword evidence="8 9" id="KW-0694">RNA-binding</keyword>
<dbReference type="SMART" id="SM00535">
    <property type="entry name" value="RIBOc"/>
    <property type="match status" value="1"/>
</dbReference>
<dbReference type="CDD" id="cd07438">
    <property type="entry name" value="PHP_HisPPase_AMP"/>
    <property type="match status" value="1"/>
</dbReference>
<dbReference type="GO" id="GO:0004534">
    <property type="term" value="F:5'-3' RNA exonuclease activity"/>
    <property type="evidence" value="ECO:0007669"/>
    <property type="project" value="TreeGrafter"/>
</dbReference>
<keyword evidence="6 9" id="KW-0255">Endonuclease</keyword>
<dbReference type="EMBL" id="FWEV01000304">
    <property type="protein sequence ID" value="SLM32212.1"/>
    <property type="molecule type" value="Genomic_DNA"/>
</dbReference>
<evidence type="ECO:0000256" key="2">
    <source>
        <dbReference type="ARBA" id="ARBA00010183"/>
    </source>
</evidence>
<dbReference type="Pfam" id="PF02811">
    <property type="entry name" value="PHP"/>
    <property type="match status" value="1"/>
</dbReference>
<keyword evidence="9" id="KW-0699">rRNA-binding</keyword>
<evidence type="ECO:0000256" key="6">
    <source>
        <dbReference type="ARBA" id="ARBA00022759"/>
    </source>
</evidence>
<dbReference type="PANTHER" id="PTHR42924">
    <property type="entry name" value="EXONUCLEASE"/>
    <property type="match status" value="1"/>
</dbReference>
<keyword evidence="9" id="KW-0819">tRNA processing</keyword>
<dbReference type="SMART" id="SM00481">
    <property type="entry name" value="POLIIIAc"/>
    <property type="match status" value="1"/>
</dbReference>
<feature type="binding site" evidence="9">
    <location>
        <position position="454"/>
    </location>
    <ligand>
        <name>Mg(2+)</name>
        <dbReference type="ChEBI" id="CHEBI:18420"/>
    </ligand>
</feature>
<dbReference type="InterPro" id="IPR016195">
    <property type="entry name" value="Pol/histidinol_Pase-like"/>
</dbReference>
<organism evidence="13 14">
    <name type="scientific">Desulfamplus magnetovallimortis</name>
    <dbReference type="NCBI Taxonomy" id="1246637"/>
    <lineage>
        <taxon>Bacteria</taxon>
        <taxon>Pseudomonadati</taxon>
        <taxon>Thermodesulfobacteriota</taxon>
        <taxon>Desulfobacteria</taxon>
        <taxon>Desulfobacterales</taxon>
        <taxon>Desulfobacteraceae</taxon>
        <taxon>Desulfamplus</taxon>
    </lineage>
</organism>
<keyword evidence="5 9" id="KW-0540">Nuclease</keyword>
<dbReference type="CDD" id="cd00593">
    <property type="entry name" value="RIBOc"/>
    <property type="match status" value="1"/>
</dbReference>
<dbReference type="Pfam" id="PF00035">
    <property type="entry name" value="dsrm"/>
    <property type="match status" value="1"/>
</dbReference>
<feature type="domain" description="DRBM" evidence="11">
    <location>
        <begin position="495"/>
        <end position="563"/>
    </location>
</feature>
<accession>A0A1W1HIJ6</accession>
<dbReference type="GO" id="GO:0006397">
    <property type="term" value="P:mRNA processing"/>
    <property type="evidence" value="ECO:0007669"/>
    <property type="project" value="UniProtKB-UniRule"/>
</dbReference>
<keyword evidence="9" id="KW-0963">Cytoplasm</keyword>
<dbReference type="PROSITE" id="PS00517">
    <property type="entry name" value="RNASE_3_1"/>
    <property type="match status" value="1"/>
</dbReference>
<evidence type="ECO:0000313" key="14">
    <source>
        <dbReference type="Proteomes" id="UP000191931"/>
    </source>
</evidence>
<keyword evidence="4 9" id="KW-0507">mRNA processing</keyword>
<dbReference type="CDD" id="cd10845">
    <property type="entry name" value="DSRM_RNAse_III_family"/>
    <property type="match status" value="1"/>
</dbReference>
<dbReference type="PANTHER" id="PTHR42924:SF3">
    <property type="entry name" value="POLYMERASE_HISTIDINOL PHOSPHATASE N-TERMINAL DOMAIN-CONTAINING PROTEIN"/>
    <property type="match status" value="1"/>
</dbReference>
<dbReference type="Proteomes" id="UP000191931">
    <property type="component" value="Unassembled WGS sequence"/>
</dbReference>
<dbReference type="SMART" id="SM00358">
    <property type="entry name" value="DSRM"/>
    <property type="match status" value="1"/>
</dbReference>
<dbReference type="GO" id="GO:0046872">
    <property type="term" value="F:metal ion binding"/>
    <property type="evidence" value="ECO:0007669"/>
    <property type="project" value="UniProtKB-KW"/>
</dbReference>
<dbReference type="GO" id="GO:0035312">
    <property type="term" value="F:5'-3' DNA exonuclease activity"/>
    <property type="evidence" value="ECO:0007669"/>
    <property type="project" value="TreeGrafter"/>
</dbReference>
<comment type="function">
    <text evidence="9">Digests double-stranded RNA. Involved in the processing of primary rRNA transcript to yield the immediate precursors to the large and small rRNAs (23S and 16S). Processes some mRNAs, and tRNAs when they are encoded in the rRNA operon. Processes pre-crRNA and tracrRNA of type II CRISPR loci if present in the organism.</text>
</comment>
<dbReference type="GO" id="GO:0019843">
    <property type="term" value="F:rRNA binding"/>
    <property type="evidence" value="ECO:0007669"/>
    <property type="project" value="UniProtKB-KW"/>
</dbReference>
<dbReference type="SUPFAM" id="SSF69065">
    <property type="entry name" value="RNase III domain-like"/>
    <property type="match status" value="1"/>
</dbReference>
<protein>
    <recommendedName>
        <fullName evidence="9">Ribonuclease 3</fullName>
        <ecNumber evidence="9">3.1.26.3</ecNumber>
    </recommendedName>
    <alternativeName>
        <fullName evidence="9">Ribonuclease III</fullName>
        <shortName evidence="9">RNase III</shortName>
    </alternativeName>
</protein>
<evidence type="ECO:0000256" key="1">
    <source>
        <dbReference type="ARBA" id="ARBA00000109"/>
    </source>
</evidence>
<feature type="binding site" evidence="9">
    <location>
        <position position="381"/>
    </location>
    <ligand>
        <name>Mg(2+)</name>
        <dbReference type="ChEBI" id="CHEBI:18420"/>
    </ligand>
</feature>
<comment type="cofactor">
    <cofactor evidence="9">
        <name>Mg(2+)</name>
        <dbReference type="ChEBI" id="CHEBI:18420"/>
    </cofactor>
</comment>
<dbReference type="InterPro" id="IPR000999">
    <property type="entry name" value="RNase_III_dom"/>
</dbReference>
<dbReference type="PROSITE" id="PS50137">
    <property type="entry name" value="DS_RBD"/>
    <property type="match status" value="1"/>
</dbReference>
<keyword evidence="14" id="KW-1185">Reference proteome</keyword>